<keyword evidence="2" id="KW-1185">Reference proteome</keyword>
<organism evidence="1 2">
    <name type="scientific">Zosterops borbonicus</name>
    <dbReference type="NCBI Taxonomy" id="364589"/>
    <lineage>
        <taxon>Eukaryota</taxon>
        <taxon>Metazoa</taxon>
        <taxon>Chordata</taxon>
        <taxon>Craniata</taxon>
        <taxon>Vertebrata</taxon>
        <taxon>Euteleostomi</taxon>
        <taxon>Archelosauria</taxon>
        <taxon>Archosauria</taxon>
        <taxon>Dinosauria</taxon>
        <taxon>Saurischia</taxon>
        <taxon>Theropoda</taxon>
        <taxon>Coelurosauria</taxon>
        <taxon>Aves</taxon>
        <taxon>Neognathae</taxon>
        <taxon>Neoaves</taxon>
        <taxon>Telluraves</taxon>
        <taxon>Australaves</taxon>
        <taxon>Passeriformes</taxon>
        <taxon>Sylvioidea</taxon>
        <taxon>Zosteropidae</taxon>
        <taxon>Zosterops</taxon>
    </lineage>
</organism>
<accession>A0A8K1GI67</accession>
<evidence type="ECO:0000313" key="2">
    <source>
        <dbReference type="Proteomes" id="UP000796761"/>
    </source>
</evidence>
<dbReference type="AlphaFoldDB" id="A0A8K1GI67"/>
<reference evidence="1" key="1">
    <citation type="submission" date="2019-04" db="EMBL/GenBank/DDBJ databases">
        <title>Genome assembly of Zosterops borbonicus 15179.</title>
        <authorList>
            <person name="Leroy T."/>
            <person name="Anselmetti Y."/>
            <person name="Tilak M.-K."/>
            <person name="Nabholz B."/>
        </authorList>
    </citation>
    <scope>NUCLEOTIDE SEQUENCE</scope>
    <source>
        <strain evidence="1">HGM_15179</strain>
        <tissue evidence="1">Muscle</tissue>
    </source>
</reference>
<proteinExistence type="predicted"/>
<name>A0A8K1GI67_9PASS</name>
<evidence type="ECO:0000313" key="1">
    <source>
        <dbReference type="EMBL" id="TRZ18204.1"/>
    </source>
</evidence>
<dbReference type="Proteomes" id="UP000796761">
    <property type="component" value="Unassembled WGS sequence"/>
</dbReference>
<dbReference type="EMBL" id="SWJQ01000229">
    <property type="protein sequence ID" value="TRZ18204.1"/>
    <property type="molecule type" value="Genomic_DNA"/>
</dbReference>
<comment type="caution">
    <text evidence="1">The sequence shown here is derived from an EMBL/GenBank/DDBJ whole genome shotgun (WGS) entry which is preliminary data.</text>
</comment>
<protein>
    <submittedName>
        <fullName evidence="1">Uncharacterized protein</fullName>
    </submittedName>
</protein>
<sequence>MERGSRRCHGTVMEINDRAEPAAGGKVKIAVCEVKFELKSDSSTNLNPDLINKRQREKEEQALKQSQGGKPCECVNTSSMSSDRAIPLLVSQSDSSPWAVQVMAFDSVIDQIKFTLDIEKSSHSSDRGLDVFMSRFMDVNETLGILYLIFLIQG</sequence>
<gene>
    <name evidence="1" type="ORF">HGM15179_008870</name>
</gene>